<comment type="caution">
    <text evidence="2">The sequence shown here is derived from an EMBL/GenBank/DDBJ whole genome shotgun (WGS) entry which is preliminary data.</text>
</comment>
<sequence>MTECSPYGYLELIHHPLHPSLLVQITKCDYMDQLKRHQNKIKFIKYVFLSSGIFLLLVILFTIMYSPNTSNSQQEINDKKPYLTKDYSLSIQSPVFEGFSNNLTPYKILANTMMRDKNNNYILQTVSGKYLTSDGDITIKSKNAALDEITKQVVLTDDVLIIFNGAQLKSSQLNFNINTQNINSDTPVIVDFSNSYIKADKLESEGYSDSIKFKGNVESVFDIDDF</sequence>
<proteinExistence type="predicted"/>
<gene>
    <name evidence="2" type="ORF">Megvenef_00613</name>
</gene>
<dbReference type="InterPro" id="IPR026265">
    <property type="entry name" value="LptC"/>
</dbReference>
<keyword evidence="1" id="KW-0812">Transmembrane</keyword>
<keyword evidence="1" id="KW-0472">Membrane</keyword>
<organism evidence="2 3">
    <name type="scientific">Candidatus Megaera venefica</name>
    <dbReference type="NCBI Taxonomy" id="2055910"/>
    <lineage>
        <taxon>Bacteria</taxon>
        <taxon>Pseudomonadati</taxon>
        <taxon>Pseudomonadota</taxon>
        <taxon>Alphaproteobacteria</taxon>
        <taxon>Rickettsiales</taxon>
        <taxon>Rickettsiaceae</taxon>
        <taxon>Candidatus Megaera</taxon>
    </lineage>
</organism>
<dbReference type="Gene3D" id="2.60.450.10">
    <property type="entry name" value="Lipopolysaccharide (LPS) transport protein A like domain"/>
    <property type="match status" value="1"/>
</dbReference>
<dbReference type="Proteomes" id="UP001291687">
    <property type="component" value="Unassembled WGS sequence"/>
</dbReference>
<dbReference type="NCBIfam" id="TIGR04409">
    <property type="entry name" value="LptC_YrbK"/>
    <property type="match status" value="1"/>
</dbReference>
<dbReference type="EMBL" id="JARJFB010000033">
    <property type="protein sequence ID" value="MEA0970646.1"/>
    <property type="molecule type" value="Genomic_DNA"/>
</dbReference>
<feature type="transmembrane region" description="Helical" evidence="1">
    <location>
        <begin position="43"/>
        <end position="65"/>
    </location>
</feature>
<dbReference type="InterPro" id="IPR010664">
    <property type="entry name" value="LipoPS_assembly_LptC-rel"/>
</dbReference>
<evidence type="ECO:0000256" key="1">
    <source>
        <dbReference type="SAM" id="Phobius"/>
    </source>
</evidence>
<evidence type="ECO:0000313" key="2">
    <source>
        <dbReference type="EMBL" id="MEA0970646.1"/>
    </source>
</evidence>
<dbReference type="Pfam" id="PF06835">
    <property type="entry name" value="LptC"/>
    <property type="match status" value="1"/>
</dbReference>
<keyword evidence="1" id="KW-1133">Transmembrane helix</keyword>
<keyword evidence="3" id="KW-1185">Reference proteome</keyword>
<reference evidence="2 3" key="1">
    <citation type="submission" date="2023-03" db="EMBL/GenBank/DDBJ databases">
        <title>Host association and intracellularity evolved multiple times independently in the Rickettsiales.</title>
        <authorList>
            <person name="Castelli M."/>
            <person name="Nardi T."/>
            <person name="Gammuto L."/>
            <person name="Bellinzona G."/>
            <person name="Sabaneyeva E."/>
            <person name="Potekhin A."/>
            <person name="Serra V."/>
            <person name="Petroni G."/>
            <person name="Sassera D."/>
        </authorList>
    </citation>
    <scope>NUCLEOTIDE SEQUENCE [LARGE SCALE GENOMIC DNA]</scope>
    <source>
        <strain evidence="2 3">Sr 2-6</strain>
    </source>
</reference>
<protein>
    <submittedName>
        <fullName evidence="2">LptC-related OstA-like protein</fullName>
    </submittedName>
</protein>
<evidence type="ECO:0000313" key="3">
    <source>
        <dbReference type="Proteomes" id="UP001291687"/>
    </source>
</evidence>
<accession>A0ABU5NBY7</accession>
<name>A0ABU5NBY7_9RICK</name>